<comment type="caution">
    <text evidence="1">The sequence shown here is derived from an EMBL/GenBank/DDBJ whole genome shotgun (WGS) entry which is preliminary data.</text>
</comment>
<proteinExistence type="predicted"/>
<reference evidence="1 2" key="1">
    <citation type="journal article" date="2016" name="Nat. Commun.">
        <title>Thousands of microbial genomes shed light on interconnected biogeochemical processes in an aquifer system.</title>
        <authorList>
            <person name="Anantharaman K."/>
            <person name="Brown C.T."/>
            <person name="Hug L.A."/>
            <person name="Sharon I."/>
            <person name="Castelle C.J."/>
            <person name="Probst A.J."/>
            <person name="Thomas B.C."/>
            <person name="Singh A."/>
            <person name="Wilkins M.J."/>
            <person name="Karaoz U."/>
            <person name="Brodie E.L."/>
            <person name="Williams K.H."/>
            <person name="Hubbard S.S."/>
            <person name="Banfield J.F."/>
        </authorList>
    </citation>
    <scope>NUCLEOTIDE SEQUENCE [LARGE SCALE GENOMIC DNA]</scope>
</reference>
<dbReference type="AlphaFoldDB" id="A0A1F5RDZ7"/>
<protein>
    <submittedName>
        <fullName evidence="1">Uncharacterized protein</fullName>
    </submittedName>
</protein>
<accession>A0A1F5RDZ7</accession>
<evidence type="ECO:0000313" key="1">
    <source>
        <dbReference type="EMBL" id="OGF12666.1"/>
    </source>
</evidence>
<gene>
    <name evidence="1" type="ORF">A2024_00330</name>
</gene>
<sequence>MRRCEKCRRALPQGSIYYRLNISLLQGFDGVLDQAAGTSIKDLIARINEQTAGVPESLLEEEVHREFSFILCSRCKEKYCANPLDLPLNGSSIPKKLSDLQE</sequence>
<organism evidence="1 2">
    <name type="scientific">Candidatus Edwardsbacteria bacterium GWF2_54_11</name>
    <dbReference type="NCBI Taxonomy" id="1817851"/>
    <lineage>
        <taxon>Bacteria</taxon>
        <taxon>Candidatus Edwardsiibacteriota</taxon>
    </lineage>
</organism>
<dbReference type="EMBL" id="MFFM01000033">
    <property type="protein sequence ID" value="OGF12666.1"/>
    <property type="molecule type" value="Genomic_DNA"/>
</dbReference>
<name>A0A1F5RDZ7_9BACT</name>
<evidence type="ECO:0000313" key="2">
    <source>
        <dbReference type="Proteomes" id="UP000177230"/>
    </source>
</evidence>
<dbReference type="Proteomes" id="UP000177230">
    <property type="component" value="Unassembled WGS sequence"/>
</dbReference>